<evidence type="ECO:0000259" key="6">
    <source>
        <dbReference type="Pfam" id="PF00497"/>
    </source>
</evidence>
<reference evidence="8" key="1">
    <citation type="submission" date="2016-10" db="EMBL/GenBank/DDBJ databases">
        <authorList>
            <person name="Varghese N."/>
            <person name="Submissions S."/>
        </authorList>
    </citation>
    <scope>NUCLEOTIDE SEQUENCE [LARGE SCALE GENOMIC DNA]</scope>
    <source>
        <strain evidence="8">CGMCC 4.3530</strain>
    </source>
</reference>
<dbReference type="PROSITE" id="PS51257">
    <property type="entry name" value="PROKAR_LIPOPROTEIN"/>
    <property type="match status" value="1"/>
</dbReference>
<feature type="domain" description="Solute-binding protein family 3/N-terminal" evidence="6">
    <location>
        <begin position="70"/>
        <end position="190"/>
    </location>
</feature>
<feature type="compositionally biased region" description="Low complexity" evidence="4">
    <location>
        <begin position="40"/>
        <end position="50"/>
    </location>
</feature>
<evidence type="ECO:0000256" key="4">
    <source>
        <dbReference type="SAM" id="MobiDB-lite"/>
    </source>
</evidence>
<name>A0A1H3AN25_9PSEU</name>
<keyword evidence="3 5" id="KW-0732">Signal</keyword>
<dbReference type="Gene3D" id="3.40.190.10">
    <property type="entry name" value="Periplasmic binding protein-like II"/>
    <property type="match status" value="1"/>
</dbReference>
<dbReference type="SUPFAM" id="SSF53850">
    <property type="entry name" value="Periplasmic binding protein-like II"/>
    <property type="match status" value="1"/>
</dbReference>
<dbReference type="AlphaFoldDB" id="A0A1H3AN25"/>
<accession>A0A1H3AN25</accession>
<feature type="signal peptide" evidence="5">
    <location>
        <begin position="1"/>
        <end position="22"/>
    </location>
</feature>
<dbReference type="InterPro" id="IPR018313">
    <property type="entry name" value="SBP_3_CS"/>
</dbReference>
<dbReference type="STRING" id="418495.SAMN05216215_1009168"/>
<comment type="similarity">
    <text evidence="1">Belongs to the bacterial solute-binding protein 3 family.</text>
</comment>
<protein>
    <submittedName>
        <fullName evidence="7">Glutamate transport system substrate-binding protein</fullName>
    </submittedName>
</protein>
<dbReference type="InterPro" id="IPR001638">
    <property type="entry name" value="Solute-binding_3/MltF_N"/>
</dbReference>
<keyword evidence="8" id="KW-1185">Reference proteome</keyword>
<sequence length="204" mass="21419">MRIRVLAAVVAAAALLSGCGQDAPVEPNALAGPKPPAPTTAPTSPAPSAGNSVELDTSPTIARIKQRRLLLVGVREDAPQFATRDGAGEYRGFDVEMARDLAKRIGLDSTQVQFRRLPSTLLLDGVAAGNVDVLFGGTADNPQLAQVGPYVITGSERYLVVKSDDRKLAEELQRMLDEAVADGSWQRAYDATLGAAGIQARPGS</sequence>
<organism evidence="7 8">
    <name type="scientific">Saccharopolyspora shandongensis</name>
    <dbReference type="NCBI Taxonomy" id="418495"/>
    <lineage>
        <taxon>Bacteria</taxon>
        <taxon>Bacillati</taxon>
        <taxon>Actinomycetota</taxon>
        <taxon>Actinomycetes</taxon>
        <taxon>Pseudonocardiales</taxon>
        <taxon>Pseudonocardiaceae</taxon>
        <taxon>Saccharopolyspora</taxon>
    </lineage>
</organism>
<dbReference type="PANTHER" id="PTHR30085:SF6">
    <property type="entry name" value="ABC TRANSPORTER GLUTAMINE-BINDING PROTEIN GLNH"/>
    <property type="match status" value="1"/>
</dbReference>
<evidence type="ECO:0000313" key="7">
    <source>
        <dbReference type="EMBL" id="SDX30229.1"/>
    </source>
</evidence>
<evidence type="ECO:0000256" key="1">
    <source>
        <dbReference type="ARBA" id="ARBA00010333"/>
    </source>
</evidence>
<evidence type="ECO:0000313" key="8">
    <source>
        <dbReference type="Proteomes" id="UP000199529"/>
    </source>
</evidence>
<dbReference type="EMBL" id="FNOK01000009">
    <property type="protein sequence ID" value="SDX30229.1"/>
    <property type="molecule type" value="Genomic_DNA"/>
</dbReference>
<dbReference type="GO" id="GO:0006865">
    <property type="term" value="P:amino acid transport"/>
    <property type="evidence" value="ECO:0007669"/>
    <property type="project" value="TreeGrafter"/>
</dbReference>
<evidence type="ECO:0000256" key="5">
    <source>
        <dbReference type="SAM" id="SignalP"/>
    </source>
</evidence>
<dbReference type="OrthoDB" id="3672218at2"/>
<gene>
    <name evidence="7" type="ORF">SAMN05216215_1009168</name>
</gene>
<dbReference type="Proteomes" id="UP000199529">
    <property type="component" value="Unassembled WGS sequence"/>
</dbReference>
<proteinExistence type="inferred from homology"/>
<feature type="region of interest" description="Disordered" evidence="4">
    <location>
        <begin position="26"/>
        <end position="57"/>
    </location>
</feature>
<evidence type="ECO:0000256" key="2">
    <source>
        <dbReference type="ARBA" id="ARBA00022448"/>
    </source>
</evidence>
<dbReference type="RefSeq" id="WP_093265115.1">
    <property type="nucleotide sequence ID" value="NZ_FNOK01000009.1"/>
</dbReference>
<dbReference type="PROSITE" id="PS01039">
    <property type="entry name" value="SBP_BACTERIAL_3"/>
    <property type="match status" value="1"/>
</dbReference>
<feature type="chain" id="PRO_5039119603" evidence="5">
    <location>
        <begin position="23"/>
        <end position="204"/>
    </location>
</feature>
<evidence type="ECO:0000256" key="3">
    <source>
        <dbReference type="ARBA" id="ARBA00022729"/>
    </source>
</evidence>
<dbReference type="PANTHER" id="PTHR30085">
    <property type="entry name" value="AMINO ACID ABC TRANSPORTER PERMEASE"/>
    <property type="match status" value="1"/>
</dbReference>
<dbReference type="InterPro" id="IPR051455">
    <property type="entry name" value="Bact_solute-bind_prot3"/>
</dbReference>
<keyword evidence="2" id="KW-0813">Transport</keyword>
<dbReference type="Pfam" id="PF00497">
    <property type="entry name" value="SBP_bac_3"/>
    <property type="match status" value="1"/>
</dbReference>